<keyword evidence="5" id="KW-0997">Cell inner membrane</keyword>
<feature type="transmembrane region" description="Helical" evidence="9">
    <location>
        <begin position="169"/>
        <end position="190"/>
    </location>
</feature>
<keyword evidence="6 9" id="KW-0812">Transmembrane</keyword>
<evidence type="ECO:0000256" key="7">
    <source>
        <dbReference type="ARBA" id="ARBA00022989"/>
    </source>
</evidence>
<evidence type="ECO:0000259" key="10">
    <source>
        <dbReference type="PROSITE" id="PS50928"/>
    </source>
</evidence>
<evidence type="ECO:0000256" key="8">
    <source>
        <dbReference type="ARBA" id="ARBA00023136"/>
    </source>
</evidence>
<evidence type="ECO:0000256" key="6">
    <source>
        <dbReference type="ARBA" id="ARBA00022692"/>
    </source>
</evidence>
<organism evidence="11">
    <name type="scientific">Acerihabitans sp. KWT182</name>
    <dbReference type="NCBI Taxonomy" id="3157919"/>
    <lineage>
        <taxon>Bacteria</taxon>
        <taxon>Pseudomonadati</taxon>
        <taxon>Pseudomonadota</taxon>
        <taxon>Gammaproteobacteria</taxon>
        <taxon>Enterobacterales</taxon>
        <taxon>Pectobacteriaceae</taxon>
        <taxon>Acerihabitans</taxon>
    </lineage>
</organism>
<dbReference type="PROSITE" id="PS50928">
    <property type="entry name" value="ABC_TM1"/>
    <property type="match status" value="1"/>
</dbReference>
<reference evidence="11" key="1">
    <citation type="submission" date="2024-06" db="EMBL/GenBank/DDBJ databases">
        <authorList>
            <person name="Coelho C."/>
            <person name="Bento M."/>
            <person name="Garcia E."/>
            <person name="Camelo A."/>
            <person name="Brandao I."/>
            <person name="Espirito Santo C."/>
            <person name="Trovao J."/>
            <person name="Verissimo A."/>
            <person name="Costa J."/>
            <person name="Tiago I."/>
        </authorList>
    </citation>
    <scope>NUCLEOTIDE SEQUENCE</scope>
    <source>
        <strain evidence="11">KWT182</strain>
    </source>
</reference>
<dbReference type="GO" id="GO:0005886">
    <property type="term" value="C:plasma membrane"/>
    <property type="evidence" value="ECO:0007669"/>
    <property type="project" value="UniProtKB-SubCell"/>
</dbReference>
<evidence type="ECO:0000256" key="3">
    <source>
        <dbReference type="ARBA" id="ARBA00022448"/>
    </source>
</evidence>
<evidence type="ECO:0000256" key="1">
    <source>
        <dbReference type="ARBA" id="ARBA00004429"/>
    </source>
</evidence>
<dbReference type="CDD" id="cd06261">
    <property type="entry name" value="TM_PBP2"/>
    <property type="match status" value="1"/>
</dbReference>
<evidence type="ECO:0000256" key="9">
    <source>
        <dbReference type="RuleBase" id="RU363032"/>
    </source>
</evidence>
<feature type="transmembrane region" description="Helical" evidence="9">
    <location>
        <begin position="123"/>
        <end position="149"/>
    </location>
</feature>
<proteinExistence type="inferred from homology"/>
<keyword evidence="4" id="KW-1003">Cell membrane</keyword>
<dbReference type="InterPro" id="IPR035906">
    <property type="entry name" value="MetI-like_sf"/>
</dbReference>
<feature type="transmembrane region" description="Helical" evidence="9">
    <location>
        <begin position="88"/>
        <end position="111"/>
    </location>
</feature>
<dbReference type="Pfam" id="PF00528">
    <property type="entry name" value="BPD_transp_1"/>
    <property type="match status" value="1"/>
</dbReference>
<sequence length="310" mass="34643">MVASSGFILTRNVYASFLMKGVCDMFRKAFPQLSPVLLLLLFFVIIPLLWIIRASFNVVVDGAYMVSAFTLDNYIKFLGSKWYWVNTLWFSIKIAFITTFISSVCAYPVAIYIGKTGGLQRNILMSLVMAPLLIGLVTLVYGWIVIFSGSGLMNSLMIALHVYNEPVKYMWDIKGVCILLVYIGIPYMVLSLIDSIERINPFLIEAARNVGANRWLTFWKIVFPLTLPGLYAGLVIVFALNFSAFAVPLMIGNSNTQMLGLVIYREALLNNNLPFSSAISVIMSIVNALIIMGLTAVFGKLILRKLEVVR</sequence>
<comment type="subcellular location">
    <subcellularLocation>
        <location evidence="1">Cell inner membrane</location>
        <topology evidence="1">Multi-pass membrane protein</topology>
    </subcellularLocation>
    <subcellularLocation>
        <location evidence="9">Cell membrane</location>
        <topology evidence="9">Multi-pass membrane protein</topology>
    </subcellularLocation>
</comment>
<dbReference type="SUPFAM" id="SSF161098">
    <property type="entry name" value="MetI-like"/>
    <property type="match status" value="1"/>
</dbReference>
<dbReference type="AlphaFoldDB" id="A0AAU7Q4T7"/>
<protein>
    <submittedName>
        <fullName evidence="11">ABC transporter permease</fullName>
    </submittedName>
</protein>
<comment type="similarity">
    <text evidence="2">Belongs to the binding-protein-dependent transport system permease family. CysTW subfamily.</text>
</comment>
<dbReference type="PANTHER" id="PTHR42929:SF1">
    <property type="entry name" value="INNER MEMBRANE ABC TRANSPORTER PERMEASE PROTEIN YDCU-RELATED"/>
    <property type="match status" value="1"/>
</dbReference>
<dbReference type="EMBL" id="CP157947">
    <property type="protein sequence ID" value="XBS67937.1"/>
    <property type="molecule type" value="Genomic_DNA"/>
</dbReference>
<accession>A0AAU7Q4T7</accession>
<feature type="transmembrane region" description="Helical" evidence="9">
    <location>
        <begin position="36"/>
        <end position="56"/>
    </location>
</feature>
<evidence type="ECO:0000256" key="4">
    <source>
        <dbReference type="ARBA" id="ARBA00022475"/>
    </source>
</evidence>
<dbReference type="Gene3D" id="1.10.3720.10">
    <property type="entry name" value="MetI-like"/>
    <property type="match status" value="1"/>
</dbReference>
<dbReference type="GO" id="GO:0055085">
    <property type="term" value="P:transmembrane transport"/>
    <property type="evidence" value="ECO:0007669"/>
    <property type="project" value="InterPro"/>
</dbReference>
<dbReference type="PANTHER" id="PTHR42929">
    <property type="entry name" value="INNER MEMBRANE ABC TRANSPORTER PERMEASE PROTEIN YDCU-RELATED-RELATED"/>
    <property type="match status" value="1"/>
</dbReference>
<evidence type="ECO:0000256" key="5">
    <source>
        <dbReference type="ARBA" id="ARBA00022519"/>
    </source>
</evidence>
<feature type="domain" description="ABC transmembrane type-1" evidence="10">
    <location>
        <begin position="88"/>
        <end position="294"/>
    </location>
</feature>
<feature type="transmembrane region" description="Helical" evidence="9">
    <location>
        <begin position="278"/>
        <end position="303"/>
    </location>
</feature>
<evidence type="ECO:0000313" key="11">
    <source>
        <dbReference type="EMBL" id="XBS67937.1"/>
    </source>
</evidence>
<gene>
    <name evidence="11" type="ORF">ABK905_13550</name>
</gene>
<name>A0AAU7Q4T7_9GAMM</name>
<dbReference type="InterPro" id="IPR000515">
    <property type="entry name" value="MetI-like"/>
</dbReference>
<evidence type="ECO:0000256" key="2">
    <source>
        <dbReference type="ARBA" id="ARBA00007069"/>
    </source>
</evidence>
<keyword evidence="8 9" id="KW-0472">Membrane</keyword>
<keyword evidence="7 9" id="KW-1133">Transmembrane helix</keyword>
<keyword evidence="3 9" id="KW-0813">Transport</keyword>